<feature type="transmembrane region" description="Helical" evidence="7">
    <location>
        <begin position="588"/>
        <end position="613"/>
    </location>
</feature>
<feature type="transmembrane region" description="Helical" evidence="7">
    <location>
        <begin position="433"/>
        <end position="450"/>
    </location>
</feature>
<evidence type="ECO:0000256" key="4">
    <source>
        <dbReference type="ARBA" id="ARBA00022989"/>
    </source>
</evidence>
<feature type="compositionally biased region" description="Basic and acidic residues" evidence="6">
    <location>
        <begin position="67"/>
        <end position="81"/>
    </location>
</feature>
<keyword evidence="3 7" id="KW-0812">Transmembrane</keyword>
<accession>A0ABU0C7Q7</accession>
<feature type="transmembrane region" description="Helical" evidence="7">
    <location>
        <begin position="493"/>
        <end position="517"/>
    </location>
</feature>
<keyword evidence="5 7" id="KW-0472">Membrane</keyword>
<dbReference type="InterPro" id="IPR036259">
    <property type="entry name" value="MFS_trans_sf"/>
</dbReference>
<dbReference type="Gene3D" id="1.20.1250.20">
    <property type="entry name" value="MFS general substrate transporter like domains"/>
    <property type="match status" value="1"/>
</dbReference>
<dbReference type="PANTHER" id="PTHR23501:SF191">
    <property type="entry name" value="VACUOLAR BASIC AMINO ACID TRANSPORTER 4"/>
    <property type="match status" value="1"/>
</dbReference>
<organism evidence="8 9">
    <name type="scientific">Rhodopseudomonas julia</name>
    <dbReference type="NCBI Taxonomy" id="200617"/>
    <lineage>
        <taxon>Bacteria</taxon>
        <taxon>Pseudomonadati</taxon>
        <taxon>Pseudomonadota</taxon>
        <taxon>Alphaproteobacteria</taxon>
        <taxon>Hyphomicrobiales</taxon>
        <taxon>Nitrobacteraceae</taxon>
        <taxon>Rhodopseudomonas</taxon>
    </lineage>
</organism>
<feature type="transmembrane region" description="Helical" evidence="7">
    <location>
        <begin position="234"/>
        <end position="255"/>
    </location>
</feature>
<feature type="transmembrane region" description="Helical" evidence="7">
    <location>
        <begin position="407"/>
        <end position="426"/>
    </location>
</feature>
<comment type="subcellular location">
    <subcellularLocation>
        <location evidence="1">Endomembrane system</location>
        <topology evidence="1">Multi-pass membrane protein</topology>
    </subcellularLocation>
</comment>
<feature type="region of interest" description="Disordered" evidence="6">
    <location>
        <begin position="1"/>
        <end position="98"/>
    </location>
</feature>
<dbReference type="InterPro" id="IPR011701">
    <property type="entry name" value="MFS"/>
</dbReference>
<feature type="transmembrane region" description="Helical" evidence="7">
    <location>
        <begin position="267"/>
        <end position="286"/>
    </location>
</feature>
<feature type="transmembrane region" description="Helical" evidence="7">
    <location>
        <begin position="364"/>
        <end position="383"/>
    </location>
</feature>
<comment type="caution">
    <text evidence="8">The sequence shown here is derived from an EMBL/GenBank/DDBJ whole genome shotgun (WGS) entry which is preliminary data.</text>
</comment>
<reference evidence="8 9" key="1">
    <citation type="submission" date="2023-07" db="EMBL/GenBank/DDBJ databases">
        <title>Genomic Encyclopedia of Type Strains, Phase IV (KMG-IV): sequencing the most valuable type-strain genomes for metagenomic binning, comparative biology and taxonomic classification.</title>
        <authorList>
            <person name="Goeker M."/>
        </authorList>
    </citation>
    <scope>NUCLEOTIDE SEQUENCE [LARGE SCALE GENOMIC DNA]</scope>
    <source>
        <strain evidence="8 9">DSM 11549</strain>
    </source>
</reference>
<evidence type="ECO:0000256" key="3">
    <source>
        <dbReference type="ARBA" id="ARBA00022692"/>
    </source>
</evidence>
<feature type="compositionally biased region" description="Polar residues" evidence="6">
    <location>
        <begin position="52"/>
        <end position="61"/>
    </location>
</feature>
<dbReference type="EMBL" id="JAUSUK010000002">
    <property type="protein sequence ID" value="MDQ0326546.1"/>
    <property type="molecule type" value="Genomic_DNA"/>
</dbReference>
<evidence type="ECO:0000313" key="9">
    <source>
        <dbReference type="Proteomes" id="UP001230253"/>
    </source>
</evidence>
<feature type="transmembrane region" description="Helical" evidence="7">
    <location>
        <begin position="307"/>
        <end position="326"/>
    </location>
</feature>
<evidence type="ECO:0000256" key="6">
    <source>
        <dbReference type="SAM" id="MobiDB-lite"/>
    </source>
</evidence>
<keyword evidence="2" id="KW-0813">Transport</keyword>
<evidence type="ECO:0000256" key="7">
    <source>
        <dbReference type="SAM" id="Phobius"/>
    </source>
</evidence>
<evidence type="ECO:0000256" key="1">
    <source>
        <dbReference type="ARBA" id="ARBA00004127"/>
    </source>
</evidence>
<feature type="transmembrane region" description="Helical" evidence="7">
    <location>
        <begin position="332"/>
        <end position="352"/>
    </location>
</feature>
<gene>
    <name evidence="8" type="ORF">J2R99_002415</name>
</gene>
<name>A0ABU0C7Q7_9BRAD</name>
<dbReference type="SUPFAM" id="SSF103473">
    <property type="entry name" value="MFS general substrate transporter"/>
    <property type="match status" value="1"/>
</dbReference>
<keyword evidence="4 7" id="KW-1133">Transmembrane helix</keyword>
<proteinExistence type="predicted"/>
<sequence length="627" mass="67624">MPERRMSDQGSDPLVRGAAHTPAPRAEKLDRRPPLGKRAVADGTPSEPQVAHSETPSTKARQTAAPDKTETADASAPDDRTAAPPPPAEPERPPVIQPMPYVPKHPARAAAYIATSALLGITQGLGTQMVGANLFQIQGSIGATQSETMWLMAAYMAPYASLSLALVKLRRQFGLRRFAELSILVFVVVALLNSFARDLQSAVILRFIAGISAAPLSALSFLYMMEVLPREKKLTIGVSFAMTNLTLAMPIARLISPTLFGIDQWHGLTTFELGLSMICFCGVYMLPLTSPPQAKVVDPLDFISYPLIAVGFGCMAVFLTLGRVYWWFERDWLGWLLVISLASLTLATVIELNRKYPLVDIRWICSPPILHFAGALIIFRTVLAEQSAGIRGLFSQLDITNDQAMPLYWVVFACMVAGGWLSAMFLKPGREPAIHAVALTALCVGAYLDGQSSNLTRPAQLMVSQGLVAFGGALFLPAAMARGIVAAFTKGPNYILSFVVVFLSTQSLGSLFGSALFGTFVQIREKFHSEALIEGLRSTDPIVAERIAQLSRSYAGILGDQTLLHAEGATLLAKATSREAYILAYNDAFLAVSALAATALLALTIHVAVAWLMKQRQPALALQPQSS</sequence>
<evidence type="ECO:0000313" key="8">
    <source>
        <dbReference type="EMBL" id="MDQ0326546.1"/>
    </source>
</evidence>
<dbReference type="Proteomes" id="UP001230253">
    <property type="component" value="Unassembled WGS sequence"/>
</dbReference>
<evidence type="ECO:0000256" key="2">
    <source>
        <dbReference type="ARBA" id="ARBA00022448"/>
    </source>
</evidence>
<evidence type="ECO:0000256" key="5">
    <source>
        <dbReference type="ARBA" id="ARBA00023136"/>
    </source>
</evidence>
<protein>
    <submittedName>
        <fullName evidence="8">MFS family permease</fullName>
    </submittedName>
</protein>
<feature type="compositionally biased region" description="Pro residues" evidence="6">
    <location>
        <begin position="83"/>
        <end position="98"/>
    </location>
</feature>
<feature type="transmembrane region" description="Helical" evidence="7">
    <location>
        <begin position="462"/>
        <end position="481"/>
    </location>
</feature>
<keyword evidence="9" id="KW-1185">Reference proteome</keyword>
<feature type="transmembrane region" description="Helical" evidence="7">
    <location>
        <begin position="202"/>
        <end position="222"/>
    </location>
</feature>
<dbReference type="PANTHER" id="PTHR23501">
    <property type="entry name" value="MAJOR FACILITATOR SUPERFAMILY"/>
    <property type="match status" value="1"/>
</dbReference>
<feature type="transmembrane region" description="Helical" evidence="7">
    <location>
        <begin position="178"/>
        <end position="196"/>
    </location>
</feature>
<dbReference type="Pfam" id="PF07690">
    <property type="entry name" value="MFS_1"/>
    <property type="match status" value="1"/>
</dbReference>